<organism evidence="2 3">
    <name type="scientific">Rhizobium freirei PRF 81</name>
    <dbReference type="NCBI Taxonomy" id="363754"/>
    <lineage>
        <taxon>Bacteria</taxon>
        <taxon>Pseudomonadati</taxon>
        <taxon>Pseudomonadota</taxon>
        <taxon>Alphaproteobacteria</taxon>
        <taxon>Hyphomicrobiales</taxon>
        <taxon>Rhizobiaceae</taxon>
        <taxon>Rhizobium/Agrobacterium group</taxon>
        <taxon>Rhizobium</taxon>
    </lineage>
</organism>
<proteinExistence type="predicted"/>
<sequence length="147" mass="16172">MQSEKWATRALAVVAKSGVDIGGIDEIMKLGMAGIAMLGVASLVNCPFEEIEPLLDEMMWCVCIKPDPQRPNYIREDLIEEDIEEIATRLYLRSEVFQLITGFSVTGGLSSETSSSAPAHPSPSSNIPTFPEPSVQFSRSQKTKRPR</sequence>
<gene>
    <name evidence="2" type="ORF">RHSP_32067</name>
</gene>
<evidence type="ECO:0000313" key="2">
    <source>
        <dbReference type="EMBL" id="ENN86076.1"/>
    </source>
</evidence>
<evidence type="ECO:0000256" key="1">
    <source>
        <dbReference type="SAM" id="MobiDB-lite"/>
    </source>
</evidence>
<dbReference type="AlphaFoldDB" id="N6UZF0"/>
<dbReference type="EMBL" id="AQHN01000072">
    <property type="protein sequence ID" value="ENN86076.1"/>
    <property type="molecule type" value="Genomic_DNA"/>
</dbReference>
<keyword evidence="3" id="KW-1185">Reference proteome</keyword>
<comment type="caution">
    <text evidence="2">The sequence shown here is derived from an EMBL/GenBank/DDBJ whole genome shotgun (WGS) entry which is preliminary data.</text>
</comment>
<accession>N6UZF0</accession>
<feature type="region of interest" description="Disordered" evidence="1">
    <location>
        <begin position="108"/>
        <end position="147"/>
    </location>
</feature>
<dbReference type="Proteomes" id="UP000012429">
    <property type="component" value="Unassembled WGS sequence"/>
</dbReference>
<evidence type="ECO:0000313" key="3">
    <source>
        <dbReference type="Proteomes" id="UP000012429"/>
    </source>
</evidence>
<protein>
    <submittedName>
        <fullName evidence="2">Uncharacterized protein</fullName>
    </submittedName>
</protein>
<reference evidence="2 3" key="1">
    <citation type="journal article" date="2012" name="BMC Genomics">
        <title>Genomic basis of broad host range and environmental adaptability of Rhizobium tropici CIAT 899 and Rhizobium sp. PRF 81 which are used in inoculants for common bean (Phaseolus vulgaris L.).</title>
        <authorList>
            <person name="Ormeno-Orrillo E."/>
            <person name="Menna P."/>
            <person name="Almeida L.G."/>
            <person name="Ollero F.J."/>
            <person name="Nicolas M.F."/>
            <person name="Pains Rodrigues E."/>
            <person name="Shigueyoshi Nakatani A."/>
            <person name="Silva Batista J.S."/>
            <person name="Oliveira Chueire L.M."/>
            <person name="Souza R.C."/>
            <person name="Ribeiro Vasconcelos A.T."/>
            <person name="Megias M."/>
            <person name="Hungria M."/>
            <person name="Martinez-Romero E."/>
        </authorList>
    </citation>
    <scope>NUCLEOTIDE SEQUENCE [LARGE SCALE GENOMIC DNA]</scope>
    <source>
        <strain evidence="2 3">PRF 81</strain>
    </source>
</reference>
<dbReference type="STRING" id="363754.RHSP_32067"/>
<name>N6UZF0_9HYPH</name>
<feature type="compositionally biased region" description="Low complexity" evidence="1">
    <location>
        <begin position="110"/>
        <end position="125"/>
    </location>
</feature>